<dbReference type="PANTHER" id="PTHR43798">
    <property type="entry name" value="MONOACYLGLYCEROL LIPASE"/>
    <property type="match status" value="1"/>
</dbReference>
<dbReference type="Proteomes" id="UP001430193">
    <property type="component" value="Unassembled WGS sequence"/>
</dbReference>
<keyword evidence="1 3" id="KW-0378">Hydrolase</keyword>
<dbReference type="InterPro" id="IPR050266">
    <property type="entry name" value="AB_hydrolase_sf"/>
</dbReference>
<gene>
    <name evidence="3" type="ORF">ISS99_08000</name>
</gene>
<dbReference type="GO" id="GO:0016787">
    <property type="term" value="F:hydrolase activity"/>
    <property type="evidence" value="ECO:0007669"/>
    <property type="project" value="UniProtKB-KW"/>
</dbReference>
<dbReference type="Gene3D" id="3.40.50.1820">
    <property type="entry name" value="alpha/beta hydrolase"/>
    <property type="match status" value="1"/>
</dbReference>
<dbReference type="PANTHER" id="PTHR43798:SF31">
    <property type="entry name" value="AB HYDROLASE SUPERFAMILY PROTEIN YCLE"/>
    <property type="match status" value="1"/>
</dbReference>
<evidence type="ECO:0000313" key="4">
    <source>
        <dbReference type="Proteomes" id="UP001430193"/>
    </source>
</evidence>
<evidence type="ECO:0000256" key="1">
    <source>
        <dbReference type="ARBA" id="ARBA00022801"/>
    </source>
</evidence>
<proteinExistence type="predicted"/>
<organism evidence="3 4">
    <name type="scientific">Dyella mobilis</name>
    <dbReference type="NCBI Taxonomy" id="1849582"/>
    <lineage>
        <taxon>Bacteria</taxon>
        <taxon>Pseudomonadati</taxon>
        <taxon>Pseudomonadota</taxon>
        <taxon>Gammaproteobacteria</taxon>
        <taxon>Lysobacterales</taxon>
        <taxon>Rhodanobacteraceae</taxon>
        <taxon>Dyella</taxon>
    </lineage>
</organism>
<evidence type="ECO:0000259" key="2">
    <source>
        <dbReference type="Pfam" id="PF12697"/>
    </source>
</evidence>
<feature type="domain" description="AB hydrolase-1" evidence="2">
    <location>
        <begin position="39"/>
        <end position="272"/>
    </location>
</feature>
<name>A0ABS2KEE6_9GAMM</name>
<dbReference type="SUPFAM" id="SSF53474">
    <property type="entry name" value="alpha/beta-Hydrolases"/>
    <property type="match status" value="1"/>
</dbReference>
<dbReference type="InterPro" id="IPR029058">
    <property type="entry name" value="AB_hydrolase_fold"/>
</dbReference>
<keyword evidence="4" id="KW-1185">Reference proteome</keyword>
<sequence length="291" mass="31023">MLAIPTRSDAATRAGWVDVGDHVRIHYLQAGPDDASRTLLLIPGWTVSSSIWSKQIAYFEARGFRVIAVDSRSQGGSTVVTTGNAPENRAADIAQVIEQLKVRNLVLVGWSQGVQDVAAYVARYGAGKTDGFVLVDGPVSGGQDDVRGSPAFVAIIMRGMAAYSTDAHAYTDGLMHAIISTATPASVYTKLDEEASKTPVDVGVSMLMQDLFTKDRRSSLPLFSKPTLVIASAKSPLLDAQRNMLKSLPHAKLTVVENASHAVFFDQPDVFNHDLDGFIASLGAPQSAPSP</sequence>
<comment type="caution">
    <text evidence="3">The sequence shown here is derived from an EMBL/GenBank/DDBJ whole genome shotgun (WGS) entry which is preliminary data.</text>
</comment>
<dbReference type="Pfam" id="PF12697">
    <property type="entry name" value="Abhydrolase_6"/>
    <property type="match status" value="1"/>
</dbReference>
<protein>
    <submittedName>
        <fullName evidence="3">Alpha/beta hydrolase</fullName>
    </submittedName>
</protein>
<accession>A0ABS2KEE6</accession>
<evidence type="ECO:0000313" key="3">
    <source>
        <dbReference type="EMBL" id="MBM7129464.1"/>
    </source>
</evidence>
<dbReference type="EMBL" id="JADIKF010000038">
    <property type="protein sequence ID" value="MBM7129464.1"/>
    <property type="molecule type" value="Genomic_DNA"/>
</dbReference>
<dbReference type="InterPro" id="IPR000073">
    <property type="entry name" value="AB_hydrolase_1"/>
</dbReference>
<reference evidence="3" key="1">
    <citation type="submission" date="2020-10" db="EMBL/GenBank/DDBJ databases">
        <title>Phylogeny of dyella-like bacteria.</title>
        <authorList>
            <person name="Fu J."/>
        </authorList>
    </citation>
    <scope>NUCLEOTIDE SEQUENCE</scope>
    <source>
        <strain evidence="3">DHON07</strain>
    </source>
</reference>
<dbReference type="RefSeq" id="WP_239537802.1">
    <property type="nucleotide sequence ID" value="NZ_BSOC01000003.1"/>
</dbReference>